<accession>A0A2I9CWQ0</accession>
<reference evidence="3" key="1">
    <citation type="submission" date="2018-01" db="EMBL/GenBank/DDBJ databases">
        <title>Draft Genome Sequence of the Radioresistant Bacterium Deinococcus aerius TR0125, Isolated from the Higher Atmosphere above Japan.</title>
        <authorList>
            <person name="Satoh K."/>
            <person name="Arai H."/>
            <person name="Sanzen T."/>
            <person name="Kawaguchi Y."/>
            <person name="Hayashi H."/>
            <person name="Yokobori S."/>
            <person name="Yamagishi A."/>
            <person name="Oono Y."/>
            <person name="Narumi I."/>
        </authorList>
    </citation>
    <scope>NUCLEOTIDE SEQUENCE [LARGE SCALE GENOMIC DNA]</scope>
    <source>
        <strain evidence="3">TR0125</strain>
    </source>
</reference>
<feature type="transmembrane region" description="Helical" evidence="1">
    <location>
        <begin position="119"/>
        <end position="137"/>
    </location>
</feature>
<feature type="transmembrane region" description="Helical" evidence="1">
    <location>
        <begin position="157"/>
        <end position="178"/>
    </location>
</feature>
<name>A0A2I9CWQ0_9DEIO</name>
<gene>
    <name evidence="2" type="ORF">DAERI_090018</name>
</gene>
<sequence length="276" mass="29622">MTWLAWRNARVPLALLLALALALGLGYGARVLPGTPPFASARELGPWVSGTRCEFWAGLLKDRPSSCLVSAVFAGRWLDWWAPLLATLVGALFGSRLNSGMAFLQLQPLSAPRVLVTRLGFGLLAVTVTVLLGAALVSTRGALSFTWWSGEQVMGQFWLGTLLVWLRGAAVLLCAASLARLLPSALAALISSVASLALLGFEFDPFVRRLSFEYTPVPDLLNRDNLPLGLVQAFVTAHAPDRLLLAPRPEGWAAILGVTALLLLVTGALYARWRAV</sequence>
<feature type="transmembrane region" description="Helical" evidence="1">
    <location>
        <begin position="251"/>
        <end position="271"/>
    </location>
</feature>
<evidence type="ECO:0000313" key="3">
    <source>
        <dbReference type="Proteomes" id="UP000236569"/>
    </source>
</evidence>
<proteinExistence type="predicted"/>
<keyword evidence="1" id="KW-0812">Transmembrane</keyword>
<feature type="transmembrane region" description="Helical" evidence="1">
    <location>
        <begin position="80"/>
        <end position="98"/>
    </location>
</feature>
<comment type="caution">
    <text evidence="2">The sequence shown here is derived from an EMBL/GenBank/DDBJ whole genome shotgun (WGS) entry which is preliminary data.</text>
</comment>
<dbReference type="Proteomes" id="UP000236569">
    <property type="component" value="Unassembled WGS sequence"/>
</dbReference>
<evidence type="ECO:0000256" key="1">
    <source>
        <dbReference type="SAM" id="Phobius"/>
    </source>
</evidence>
<organism evidence="2 3">
    <name type="scientific">Deinococcus aerius</name>
    <dbReference type="NCBI Taxonomy" id="200253"/>
    <lineage>
        <taxon>Bacteria</taxon>
        <taxon>Thermotogati</taxon>
        <taxon>Deinococcota</taxon>
        <taxon>Deinococci</taxon>
        <taxon>Deinococcales</taxon>
        <taxon>Deinococcaceae</taxon>
        <taxon>Deinococcus</taxon>
    </lineage>
</organism>
<feature type="transmembrane region" description="Helical" evidence="1">
    <location>
        <begin position="185"/>
        <end position="203"/>
    </location>
</feature>
<dbReference type="RefSeq" id="WP_103129818.1">
    <property type="nucleotide sequence ID" value="NZ_BFAG01000009.1"/>
</dbReference>
<dbReference type="AlphaFoldDB" id="A0A2I9CWQ0"/>
<keyword evidence="1" id="KW-0472">Membrane</keyword>
<dbReference type="EMBL" id="BFAG01000009">
    <property type="protein sequence ID" value="GBF06432.1"/>
    <property type="molecule type" value="Genomic_DNA"/>
</dbReference>
<keyword evidence="1" id="KW-1133">Transmembrane helix</keyword>
<protein>
    <submittedName>
        <fullName evidence="2">Uncharacterized protein</fullName>
    </submittedName>
</protein>
<keyword evidence="3" id="KW-1185">Reference proteome</keyword>
<evidence type="ECO:0000313" key="2">
    <source>
        <dbReference type="EMBL" id="GBF06432.1"/>
    </source>
</evidence>
<dbReference type="OrthoDB" id="71268at2"/>